<dbReference type="InterPro" id="IPR023016">
    <property type="entry name" value="HisA/PriA"/>
</dbReference>
<dbReference type="EMBL" id="CP033004">
    <property type="protein sequence ID" value="QCI23560.1"/>
    <property type="molecule type" value="Genomic_DNA"/>
</dbReference>
<dbReference type="FunFam" id="3.20.20.70:FF:000009">
    <property type="entry name" value="1-(5-phosphoribosyl)-5-[(5-phosphoribosylamino)methylideneamino] imidazole-4-carboxamide isomerase"/>
    <property type="match status" value="1"/>
</dbReference>
<dbReference type="InterPro" id="IPR044524">
    <property type="entry name" value="Isoase_HisA-like"/>
</dbReference>
<dbReference type="NCBIfam" id="TIGR00007">
    <property type="entry name" value="1-(5-phosphoribosyl)-5-[(5-phosphoribosylamino)methylideneamino]imidazole-4-carboxamide isomerase"/>
    <property type="match status" value="1"/>
</dbReference>
<keyword evidence="6 9" id="KW-0028">Amino-acid biosynthesis</keyword>
<dbReference type="EC" id="5.3.1.16" evidence="9 11"/>
<dbReference type="HAMAP" id="MF_01014">
    <property type="entry name" value="HisA"/>
    <property type="match status" value="1"/>
</dbReference>
<accession>A0A4D6YD27</accession>
<keyword evidence="5 9" id="KW-0963">Cytoplasm</keyword>
<evidence type="ECO:0000256" key="7">
    <source>
        <dbReference type="ARBA" id="ARBA00023102"/>
    </source>
</evidence>
<comment type="catalytic activity">
    <reaction evidence="1 9 11">
        <text>1-(5-phospho-beta-D-ribosyl)-5-[(5-phospho-beta-D-ribosylamino)methylideneamino]imidazole-4-carboxamide = 5-[(5-phospho-1-deoxy-D-ribulos-1-ylimino)methylamino]-1-(5-phospho-beta-D-ribosyl)imidazole-4-carboxamide</text>
        <dbReference type="Rhea" id="RHEA:15469"/>
        <dbReference type="ChEBI" id="CHEBI:58435"/>
        <dbReference type="ChEBI" id="CHEBI:58525"/>
        <dbReference type="EC" id="5.3.1.16"/>
    </reaction>
</comment>
<dbReference type="RefSeq" id="WP_158336769.1">
    <property type="nucleotide sequence ID" value="NZ_CP033004.1"/>
</dbReference>
<dbReference type="SUPFAM" id="SSF51366">
    <property type="entry name" value="Ribulose-phoshate binding barrel"/>
    <property type="match status" value="1"/>
</dbReference>
<dbReference type="OrthoDB" id="9807749at2"/>
<evidence type="ECO:0000256" key="11">
    <source>
        <dbReference type="RuleBase" id="RU003658"/>
    </source>
</evidence>
<protein>
    <recommendedName>
        <fullName evidence="9 11">1-(5-phosphoribosyl)-5-[(5-phosphoribosylamino)methylideneamino] imidazole-4-carboxamide isomerase</fullName>
        <ecNumber evidence="9 11">5.3.1.16</ecNumber>
    </recommendedName>
    <alternativeName>
        <fullName evidence="9">Phosphoribosylformimino-5-aminoimidazole carboxamide ribotide isomerase</fullName>
    </alternativeName>
</protein>
<evidence type="ECO:0000256" key="3">
    <source>
        <dbReference type="ARBA" id="ARBA00005133"/>
    </source>
</evidence>
<dbReference type="InterPro" id="IPR013785">
    <property type="entry name" value="Aldolase_TIM"/>
</dbReference>
<evidence type="ECO:0000256" key="4">
    <source>
        <dbReference type="ARBA" id="ARBA00009667"/>
    </source>
</evidence>
<dbReference type="GO" id="GO:0005737">
    <property type="term" value="C:cytoplasm"/>
    <property type="evidence" value="ECO:0007669"/>
    <property type="project" value="UniProtKB-SubCell"/>
</dbReference>
<comment type="similarity">
    <text evidence="4 9 10">Belongs to the HisA/HisF family.</text>
</comment>
<evidence type="ECO:0000256" key="5">
    <source>
        <dbReference type="ARBA" id="ARBA00022490"/>
    </source>
</evidence>
<dbReference type="InterPro" id="IPR011060">
    <property type="entry name" value="RibuloseP-bd_barrel"/>
</dbReference>
<keyword evidence="8 9" id="KW-0413">Isomerase</keyword>
<evidence type="ECO:0000313" key="12">
    <source>
        <dbReference type="EMBL" id="QCI23560.1"/>
    </source>
</evidence>
<evidence type="ECO:0000256" key="6">
    <source>
        <dbReference type="ARBA" id="ARBA00022605"/>
    </source>
</evidence>
<dbReference type="InterPro" id="IPR006063">
    <property type="entry name" value="HisA_bact_arch"/>
</dbReference>
<evidence type="ECO:0000313" key="13">
    <source>
        <dbReference type="Proteomes" id="UP000298566"/>
    </source>
</evidence>
<dbReference type="GO" id="GO:0003949">
    <property type="term" value="F:1-(5-phosphoribosyl)-5-[(5-phosphoribosylamino)methylideneamino]imidazole-4-carboxamide isomerase activity"/>
    <property type="evidence" value="ECO:0007669"/>
    <property type="project" value="UniProtKB-UniRule"/>
</dbReference>
<evidence type="ECO:0000256" key="10">
    <source>
        <dbReference type="RuleBase" id="RU003657"/>
    </source>
</evidence>
<comment type="subcellular location">
    <subcellularLocation>
        <location evidence="2 9 11">Cytoplasm</location>
    </subcellularLocation>
</comment>
<name>A0A4D6YD27_BUCMH</name>
<evidence type="ECO:0000256" key="9">
    <source>
        <dbReference type="HAMAP-Rule" id="MF_01014"/>
    </source>
</evidence>
<dbReference type="Pfam" id="PF00977">
    <property type="entry name" value="His_biosynth"/>
    <property type="match status" value="1"/>
</dbReference>
<organism evidence="12 13">
    <name type="scientific">Buchnera aphidicola subsp. Melaphis rhois</name>
    <dbReference type="NCBI Taxonomy" id="118103"/>
    <lineage>
        <taxon>Bacteria</taxon>
        <taxon>Pseudomonadati</taxon>
        <taxon>Pseudomonadota</taxon>
        <taxon>Gammaproteobacteria</taxon>
        <taxon>Enterobacterales</taxon>
        <taxon>Erwiniaceae</taxon>
        <taxon>Buchnera</taxon>
    </lineage>
</organism>
<evidence type="ECO:0000256" key="1">
    <source>
        <dbReference type="ARBA" id="ARBA00000901"/>
    </source>
</evidence>
<feature type="active site" description="Proton acceptor" evidence="9">
    <location>
        <position position="7"/>
    </location>
</feature>
<dbReference type="AlphaFoldDB" id="A0A4D6YD27"/>
<dbReference type="GO" id="GO:0000162">
    <property type="term" value="P:L-tryptophan biosynthetic process"/>
    <property type="evidence" value="ECO:0007669"/>
    <property type="project" value="TreeGrafter"/>
</dbReference>
<dbReference type="CDD" id="cd04732">
    <property type="entry name" value="HisA"/>
    <property type="match status" value="1"/>
</dbReference>
<dbReference type="UniPathway" id="UPA00031">
    <property type="reaction ID" value="UER00009"/>
</dbReference>
<feature type="active site" description="Proton donor" evidence="9">
    <location>
        <position position="129"/>
    </location>
</feature>
<proteinExistence type="inferred from homology"/>
<dbReference type="PANTHER" id="PTHR43090:SF2">
    <property type="entry name" value="1-(5-PHOSPHORIBOSYL)-5-[(5-PHOSPHORIBOSYLAMINO)METHYLIDENEAMINO] IMIDAZOLE-4-CARBOXAMIDE ISOMERASE"/>
    <property type="match status" value="1"/>
</dbReference>
<dbReference type="Gene3D" id="3.20.20.70">
    <property type="entry name" value="Aldolase class I"/>
    <property type="match status" value="1"/>
</dbReference>
<evidence type="ECO:0000256" key="2">
    <source>
        <dbReference type="ARBA" id="ARBA00004496"/>
    </source>
</evidence>
<gene>
    <name evidence="9 12" type="primary">hisA</name>
    <name evidence="12" type="ORF">D9V73_00490</name>
</gene>
<evidence type="ECO:0000256" key="8">
    <source>
        <dbReference type="ARBA" id="ARBA00023235"/>
    </source>
</evidence>
<keyword evidence="7 9" id="KW-0368">Histidine biosynthesis</keyword>
<dbReference type="Proteomes" id="UP000298566">
    <property type="component" value="Chromosome"/>
</dbReference>
<comment type="pathway">
    <text evidence="3 9 11">Amino-acid biosynthesis; L-histidine biosynthesis; L-histidine from 5-phospho-alpha-D-ribose 1-diphosphate: step 4/9.</text>
</comment>
<dbReference type="PANTHER" id="PTHR43090">
    <property type="entry name" value="1-(5-PHOSPHORIBOSYL)-5-[(5-PHOSPHORIBOSYLAMINO)METHYLIDENEAMINO] IMIDAZOLE-4-CARBOXAMIDE ISOMERASE"/>
    <property type="match status" value="1"/>
</dbReference>
<reference evidence="12 13" key="1">
    <citation type="submission" date="2018-10" db="EMBL/GenBank/DDBJ databases">
        <title>Comparative functional genomics of the obligate endosymbiont Buchnera aphidicola.</title>
        <authorList>
            <person name="Chong R.A."/>
        </authorList>
    </citation>
    <scope>NUCLEOTIDE SEQUENCE [LARGE SCALE GENOMIC DNA]</scope>
    <source>
        <strain evidence="12 13">Mrh</strain>
    </source>
</reference>
<dbReference type="GO" id="GO:0000105">
    <property type="term" value="P:L-histidine biosynthetic process"/>
    <property type="evidence" value="ECO:0007669"/>
    <property type="project" value="UniProtKB-UniRule"/>
</dbReference>
<sequence length="245" mass="27291">MIIPSVDLINGKIVRLYQGKYNCKTSYEDDIYDVLSNYYSQGSSIVHLVDLDGALNPKRKQIHIIETLLSNSNFNIQVGGGIRTRQDIELLFSLGVKRVVIGSLAIYDSITVKTWLKEYGGDAIILAFDIRINNHEYKEVVVDAWKKFSGVSLEKLIDEFSSCGLKYVLCTDISRDGTLLGPNINLYKDLVKSFSHISFQSSGGIGSLNDITSIKQSGVESIIIGRALLEKKFSLIEAIQCWQNG</sequence>
<dbReference type="InterPro" id="IPR006062">
    <property type="entry name" value="His_biosynth"/>
</dbReference>